<evidence type="ECO:0000313" key="2">
    <source>
        <dbReference type="EMBL" id="EAR89149.2"/>
    </source>
</evidence>
<dbReference type="InterPro" id="IPR011009">
    <property type="entry name" value="Kinase-like_dom_sf"/>
</dbReference>
<feature type="domain" description="Protein kinase" evidence="1">
    <location>
        <begin position="645"/>
        <end position="904"/>
    </location>
</feature>
<dbReference type="PANTHER" id="PTHR24362">
    <property type="entry name" value="SERINE/THREONINE-PROTEIN KINASE NEK"/>
    <property type="match status" value="1"/>
</dbReference>
<dbReference type="PANTHER" id="PTHR24362:SF309">
    <property type="entry name" value="PROTEIN KINASE DOMAIN-CONTAINING PROTEIN"/>
    <property type="match status" value="1"/>
</dbReference>
<dbReference type="Gene3D" id="1.10.510.10">
    <property type="entry name" value="Transferase(Phosphotransferase) domain 1"/>
    <property type="match status" value="1"/>
</dbReference>
<dbReference type="Proteomes" id="UP000009168">
    <property type="component" value="Unassembled WGS sequence"/>
</dbReference>
<dbReference type="SUPFAM" id="SSF56112">
    <property type="entry name" value="Protein kinase-like (PK-like)"/>
    <property type="match status" value="1"/>
</dbReference>
<dbReference type="GeneID" id="7834660"/>
<sequence>MSTNDLKNQPFQWDLLYKLYKPQLSSEILNLNLFEDKKVNSIFANFLIAYSFERGTQVPKDTQKALQMYKYNANQLLDPLSLYRLAEIYSVKTEFNIEPNFQNSWYYLLLFSSMIQPIYDIDFFKGTSWLSRILKQADPSFTNSYSLLKELIPNDFIELSEILINLILLKLDISYESKTNQERYDDMIEQLGNILETPNKYNSNMLYCTYNILFGITFCNFPGVKERQYPKILNILSQQIELTNYKVKELQIESLFTKYQIQDNFFSQRLRNSSQQIFWITIQAKHNMLEQAKLNNNQQQINNMNQKDVLIKETDEVQQNILHSLIGNQTINLIQDIILCKRIYVYLLYTGNIKIEEALQQSYIQIELTKNDPNLSAQAEYMISKIYFKLEQFQKAFEIGQISIKKFENRIAQSQKDPETLLQCYYYKGRMEEKLYKDKTDATDSYMKGLKVFLENYESLLKINSFKHIIYQKGLIKHLLKISDSISYIDQFVQYAQQKNFKVLIPQIYYQLKSKQKSINQNNHNHQKDQNEEEVKQTQNYNQNAQEIKFFNEIYILCKSEEDIDIHSQRDNFSFDETLNDSNYKLTYQQRPSEMNIQGIISSYKSIKQYAKNEKLFITQNHVFELTKKYVLNECKMLKIEPQEIKLKSMIKKGDLGAIYGVRYNSEYYAAKVITFISQKQLKQFIDFQNKLPNCLNLLSILGYSISQNKDGAVNLYLISEIRRSNLESSMQKNELTKLEQRFKIFEQLLDCVNMLHKNNIYHSNIKDTNILLDSQCNVYLSDLAVSRVLKDYEFGENSFKEPYGAPEQMNQEEPNNGKPSDIWAVGIVCLQLFTNIQQYTPQKIKELNIYSNNDFKINSVSSSPIPEINQLENQIILFIESLLRQDPKKRLSAKDAVKKFESIKLIFNSIKKIQS</sequence>
<dbReference type="CDD" id="cd00180">
    <property type="entry name" value="PKc"/>
    <property type="match status" value="1"/>
</dbReference>
<dbReference type="KEGG" id="tet:TTHERM_00577040"/>
<name>Q22UZ9_TETTS</name>
<dbReference type="eggNOG" id="KOG0198">
    <property type="taxonomic scope" value="Eukaryota"/>
</dbReference>
<gene>
    <name evidence="2" type="ORF">TTHERM_00577040</name>
</gene>
<dbReference type="PROSITE" id="PS50011">
    <property type="entry name" value="PROTEIN_KINASE_DOM"/>
    <property type="match status" value="1"/>
</dbReference>
<dbReference type="InterPro" id="IPR000719">
    <property type="entry name" value="Prot_kinase_dom"/>
</dbReference>
<protein>
    <submittedName>
        <fullName evidence="2">Serine/Threonine kinase domain protein</fullName>
    </submittedName>
</protein>
<keyword evidence="3" id="KW-1185">Reference proteome</keyword>
<dbReference type="InParanoid" id="Q22UZ9"/>
<dbReference type="AlphaFoldDB" id="Q22UZ9"/>
<dbReference type="GO" id="GO:0005524">
    <property type="term" value="F:ATP binding"/>
    <property type="evidence" value="ECO:0007669"/>
    <property type="project" value="InterPro"/>
</dbReference>
<dbReference type="OrthoDB" id="4062651at2759"/>
<dbReference type="STRING" id="312017.Q22UZ9"/>
<keyword evidence="2" id="KW-0808">Transferase</keyword>
<organism evidence="2 3">
    <name type="scientific">Tetrahymena thermophila (strain SB210)</name>
    <dbReference type="NCBI Taxonomy" id="312017"/>
    <lineage>
        <taxon>Eukaryota</taxon>
        <taxon>Sar</taxon>
        <taxon>Alveolata</taxon>
        <taxon>Ciliophora</taxon>
        <taxon>Intramacronucleata</taxon>
        <taxon>Oligohymenophorea</taxon>
        <taxon>Hymenostomatida</taxon>
        <taxon>Tetrahymenina</taxon>
        <taxon>Tetrahymenidae</taxon>
        <taxon>Tetrahymena</taxon>
    </lineage>
</organism>
<keyword evidence="2" id="KW-0418">Kinase</keyword>
<dbReference type="Pfam" id="PF00069">
    <property type="entry name" value="Pkinase"/>
    <property type="match status" value="1"/>
</dbReference>
<dbReference type="RefSeq" id="XP_001009394.2">
    <property type="nucleotide sequence ID" value="XM_001009394.2"/>
</dbReference>
<accession>Q22UZ9</accession>
<dbReference type="EMBL" id="GG662798">
    <property type="protein sequence ID" value="EAR89149.2"/>
    <property type="molecule type" value="Genomic_DNA"/>
</dbReference>
<proteinExistence type="predicted"/>
<evidence type="ECO:0000313" key="3">
    <source>
        <dbReference type="Proteomes" id="UP000009168"/>
    </source>
</evidence>
<evidence type="ECO:0000259" key="1">
    <source>
        <dbReference type="PROSITE" id="PS50011"/>
    </source>
</evidence>
<dbReference type="GO" id="GO:0004672">
    <property type="term" value="F:protein kinase activity"/>
    <property type="evidence" value="ECO:0007669"/>
    <property type="project" value="InterPro"/>
</dbReference>
<dbReference type="HOGENOM" id="CLU_336039_0_0_1"/>
<reference evidence="3" key="1">
    <citation type="journal article" date="2006" name="PLoS Biol.">
        <title>Macronuclear genome sequence of the ciliate Tetrahymena thermophila, a model eukaryote.</title>
        <authorList>
            <person name="Eisen J.A."/>
            <person name="Coyne R.S."/>
            <person name="Wu M."/>
            <person name="Wu D."/>
            <person name="Thiagarajan M."/>
            <person name="Wortman J.R."/>
            <person name="Badger J.H."/>
            <person name="Ren Q."/>
            <person name="Amedeo P."/>
            <person name="Jones K.M."/>
            <person name="Tallon L.J."/>
            <person name="Delcher A.L."/>
            <person name="Salzberg S.L."/>
            <person name="Silva J.C."/>
            <person name="Haas B.J."/>
            <person name="Majoros W.H."/>
            <person name="Farzad M."/>
            <person name="Carlton J.M."/>
            <person name="Smith R.K. Jr."/>
            <person name="Garg J."/>
            <person name="Pearlman R.E."/>
            <person name="Karrer K.M."/>
            <person name="Sun L."/>
            <person name="Manning G."/>
            <person name="Elde N.C."/>
            <person name="Turkewitz A.P."/>
            <person name="Asai D.J."/>
            <person name="Wilkes D.E."/>
            <person name="Wang Y."/>
            <person name="Cai H."/>
            <person name="Collins K."/>
            <person name="Stewart B.A."/>
            <person name="Lee S.R."/>
            <person name="Wilamowska K."/>
            <person name="Weinberg Z."/>
            <person name="Ruzzo W.L."/>
            <person name="Wloga D."/>
            <person name="Gaertig J."/>
            <person name="Frankel J."/>
            <person name="Tsao C.-C."/>
            <person name="Gorovsky M.A."/>
            <person name="Keeling P.J."/>
            <person name="Waller R.F."/>
            <person name="Patron N.J."/>
            <person name="Cherry J.M."/>
            <person name="Stover N.A."/>
            <person name="Krieger C.J."/>
            <person name="del Toro C."/>
            <person name="Ryder H.F."/>
            <person name="Williamson S.C."/>
            <person name="Barbeau R.A."/>
            <person name="Hamilton E.P."/>
            <person name="Orias E."/>
        </authorList>
    </citation>
    <scope>NUCLEOTIDE SEQUENCE [LARGE SCALE GENOMIC DNA]</scope>
    <source>
        <strain evidence="3">SB210</strain>
    </source>
</reference>